<evidence type="ECO:0000256" key="1">
    <source>
        <dbReference type="SAM" id="MobiDB-lite"/>
    </source>
</evidence>
<sequence>MLLTESLSEQARRRITTALGADPAALFSEMRAGTARHPMVPLVLHQFVRLVTAERDQHSARRNLGQAAGDDSVDNLTARIQILAEHTRTAEHLAGAMHELLSAASGRMPQVTSEQMRSALSQIGLGLPSATNVTPNRSAPLSVPAPAPAFKHGIPPLTDPQRTALVKIADGGAAEKGLSGSRSRVRAADRTVLDRDAVSELQRLGLVTVGTADASRILGLRNAPLAVTDQGKHIAAQLVAEARRHGATTARTQLTPPNSPESPVLPRQITESGQAQQRRRGR</sequence>
<gene>
    <name evidence="2" type="ORF">BIV57_07620</name>
</gene>
<reference evidence="2 3" key="1">
    <citation type="submission" date="2016-10" db="EMBL/GenBank/DDBJ databases">
        <title>Genome sequence of Streptomyces gilvigriseus MUSC 26.</title>
        <authorList>
            <person name="Lee L.-H."/>
            <person name="Ser H.-L."/>
        </authorList>
    </citation>
    <scope>NUCLEOTIDE SEQUENCE [LARGE SCALE GENOMIC DNA]</scope>
    <source>
        <strain evidence="2 3">MUSC 26</strain>
    </source>
</reference>
<evidence type="ECO:0000313" key="2">
    <source>
        <dbReference type="EMBL" id="OIV38071.1"/>
    </source>
</evidence>
<comment type="caution">
    <text evidence="2">The sequence shown here is derived from an EMBL/GenBank/DDBJ whole genome shotgun (WGS) entry which is preliminary data.</text>
</comment>
<protein>
    <submittedName>
        <fullName evidence="2">Uncharacterized protein</fullName>
    </submittedName>
</protein>
<proteinExistence type="predicted"/>
<accession>A0A1J7BHA4</accession>
<dbReference type="Proteomes" id="UP000243342">
    <property type="component" value="Unassembled WGS sequence"/>
</dbReference>
<keyword evidence="3" id="KW-1185">Reference proteome</keyword>
<organism evidence="2 3">
    <name type="scientific">Mangrovactinospora gilvigrisea</name>
    <dbReference type="NCBI Taxonomy" id="1428644"/>
    <lineage>
        <taxon>Bacteria</taxon>
        <taxon>Bacillati</taxon>
        <taxon>Actinomycetota</taxon>
        <taxon>Actinomycetes</taxon>
        <taxon>Kitasatosporales</taxon>
        <taxon>Streptomycetaceae</taxon>
        <taxon>Mangrovactinospora</taxon>
    </lineage>
</organism>
<dbReference type="EMBL" id="MLCF01000031">
    <property type="protein sequence ID" value="OIV38071.1"/>
    <property type="molecule type" value="Genomic_DNA"/>
</dbReference>
<name>A0A1J7BHA4_9ACTN</name>
<dbReference type="AlphaFoldDB" id="A0A1J7BHA4"/>
<evidence type="ECO:0000313" key="3">
    <source>
        <dbReference type="Proteomes" id="UP000243342"/>
    </source>
</evidence>
<feature type="region of interest" description="Disordered" evidence="1">
    <location>
        <begin position="243"/>
        <end position="282"/>
    </location>
</feature>
<dbReference type="STRING" id="1428644.BIV57_07620"/>